<dbReference type="FunFam" id="3.90.1170.20:FF:000001">
    <property type="entry name" value="Nicotinate-nucleotide diphosphorylase (Carboxylating)"/>
    <property type="match status" value="1"/>
</dbReference>
<dbReference type="NCBIfam" id="TIGR00078">
    <property type="entry name" value="nadC"/>
    <property type="match status" value="1"/>
</dbReference>
<dbReference type="InterPro" id="IPR022412">
    <property type="entry name" value="Quinolinate_PRibosylTrfase_N"/>
</dbReference>
<dbReference type="InterPro" id="IPR013785">
    <property type="entry name" value="Aldolase_TIM"/>
</dbReference>
<evidence type="ECO:0000256" key="1">
    <source>
        <dbReference type="ARBA" id="ARBA00003237"/>
    </source>
</evidence>
<dbReference type="InterPro" id="IPR004393">
    <property type="entry name" value="NadC"/>
</dbReference>
<organism evidence="14">
    <name type="scientific">hydrothermal vent metagenome</name>
    <dbReference type="NCBI Taxonomy" id="652676"/>
    <lineage>
        <taxon>unclassified sequences</taxon>
        <taxon>metagenomes</taxon>
        <taxon>ecological metagenomes</taxon>
    </lineage>
</organism>
<feature type="domain" description="Quinolinate phosphoribosyl transferase N-terminal" evidence="13">
    <location>
        <begin position="26"/>
        <end position="108"/>
    </location>
</feature>
<dbReference type="EMBL" id="UOFX01000081">
    <property type="protein sequence ID" value="VAX11134.1"/>
    <property type="molecule type" value="Genomic_DNA"/>
</dbReference>
<dbReference type="Gene3D" id="3.20.20.70">
    <property type="entry name" value="Aldolase class I"/>
    <property type="match status" value="1"/>
</dbReference>
<dbReference type="InterPro" id="IPR037128">
    <property type="entry name" value="Quinolinate_PRibosylTase_N_sf"/>
</dbReference>
<dbReference type="SUPFAM" id="SSF54675">
    <property type="entry name" value="Nicotinate/Quinolinate PRTase N-terminal domain-like"/>
    <property type="match status" value="1"/>
</dbReference>
<dbReference type="PANTHER" id="PTHR32179:SF3">
    <property type="entry name" value="NICOTINATE-NUCLEOTIDE PYROPHOSPHORYLASE [CARBOXYLATING]"/>
    <property type="match status" value="1"/>
</dbReference>
<evidence type="ECO:0000256" key="11">
    <source>
        <dbReference type="ARBA" id="ARBA00069173"/>
    </source>
</evidence>
<protein>
    <recommendedName>
        <fullName evidence="11">Probable nicotinate-nucleotide pyrophosphorylase [carboxylating]</fullName>
        <ecNumber evidence="5">2.4.2.19</ecNumber>
    </recommendedName>
    <alternativeName>
        <fullName evidence="9">Quinolinate phosphoribosyltransferase [decarboxylating]</fullName>
    </alternativeName>
</protein>
<evidence type="ECO:0000256" key="9">
    <source>
        <dbReference type="ARBA" id="ARBA00033102"/>
    </source>
</evidence>
<comment type="catalytic activity">
    <reaction evidence="10">
        <text>nicotinate beta-D-ribonucleotide + CO2 + diphosphate = quinolinate + 5-phospho-alpha-D-ribose 1-diphosphate + 2 H(+)</text>
        <dbReference type="Rhea" id="RHEA:12733"/>
        <dbReference type="ChEBI" id="CHEBI:15378"/>
        <dbReference type="ChEBI" id="CHEBI:16526"/>
        <dbReference type="ChEBI" id="CHEBI:29959"/>
        <dbReference type="ChEBI" id="CHEBI:33019"/>
        <dbReference type="ChEBI" id="CHEBI:57502"/>
        <dbReference type="ChEBI" id="CHEBI:58017"/>
        <dbReference type="EC" id="2.4.2.19"/>
    </reaction>
</comment>
<evidence type="ECO:0000313" key="14">
    <source>
        <dbReference type="EMBL" id="VAX11134.1"/>
    </source>
</evidence>
<evidence type="ECO:0000256" key="4">
    <source>
        <dbReference type="ARBA" id="ARBA00011218"/>
    </source>
</evidence>
<dbReference type="EC" id="2.4.2.19" evidence="5"/>
<keyword evidence="7 14" id="KW-0328">Glycosyltransferase</keyword>
<keyword evidence="8 14" id="KW-0808">Transferase</keyword>
<dbReference type="Gene3D" id="3.90.1170.20">
    <property type="entry name" value="Quinolinate phosphoribosyl transferase, N-terminal domain"/>
    <property type="match status" value="1"/>
</dbReference>
<reference evidence="14" key="1">
    <citation type="submission" date="2018-06" db="EMBL/GenBank/DDBJ databases">
        <authorList>
            <person name="Zhirakovskaya E."/>
        </authorList>
    </citation>
    <scope>NUCLEOTIDE SEQUENCE</scope>
</reference>
<dbReference type="Pfam" id="PF02749">
    <property type="entry name" value="QRPTase_N"/>
    <property type="match status" value="1"/>
</dbReference>
<dbReference type="InterPro" id="IPR027277">
    <property type="entry name" value="NadC/ModD"/>
</dbReference>
<evidence type="ECO:0000256" key="6">
    <source>
        <dbReference type="ARBA" id="ARBA00022642"/>
    </source>
</evidence>
<dbReference type="SUPFAM" id="SSF51690">
    <property type="entry name" value="Nicotinate/Quinolinate PRTase C-terminal domain-like"/>
    <property type="match status" value="1"/>
</dbReference>
<feature type="domain" description="Quinolinate phosphoribosyl transferase C-terminal" evidence="12">
    <location>
        <begin position="111"/>
        <end position="274"/>
    </location>
</feature>
<dbReference type="GO" id="GO:0034213">
    <property type="term" value="P:quinolinate catabolic process"/>
    <property type="evidence" value="ECO:0007669"/>
    <property type="project" value="TreeGrafter"/>
</dbReference>
<accession>A0A3B1BH37</accession>
<evidence type="ECO:0000256" key="2">
    <source>
        <dbReference type="ARBA" id="ARBA00004893"/>
    </source>
</evidence>
<dbReference type="UniPathway" id="UPA00253">
    <property type="reaction ID" value="UER00331"/>
</dbReference>
<evidence type="ECO:0000256" key="7">
    <source>
        <dbReference type="ARBA" id="ARBA00022676"/>
    </source>
</evidence>
<evidence type="ECO:0000256" key="5">
    <source>
        <dbReference type="ARBA" id="ARBA00011944"/>
    </source>
</evidence>
<evidence type="ECO:0000259" key="13">
    <source>
        <dbReference type="Pfam" id="PF02749"/>
    </source>
</evidence>
<keyword evidence="6" id="KW-0662">Pyridine nucleotide biosynthesis</keyword>
<dbReference type="PIRSF" id="PIRSF006250">
    <property type="entry name" value="NadC_ModD"/>
    <property type="match status" value="1"/>
</dbReference>
<comment type="similarity">
    <text evidence="3">Belongs to the NadC/ModD family.</text>
</comment>
<dbReference type="CDD" id="cd01572">
    <property type="entry name" value="QPRTase"/>
    <property type="match status" value="1"/>
</dbReference>
<dbReference type="Pfam" id="PF01729">
    <property type="entry name" value="QRPTase_C"/>
    <property type="match status" value="1"/>
</dbReference>
<evidence type="ECO:0000256" key="10">
    <source>
        <dbReference type="ARBA" id="ARBA00047445"/>
    </source>
</evidence>
<comment type="function">
    <text evidence="1">Involved in the catabolism of quinolinic acid (QA).</text>
</comment>
<comment type="subunit">
    <text evidence="4">Hexamer formed by 3 homodimers.</text>
</comment>
<proteinExistence type="inferred from homology"/>
<dbReference type="GO" id="GO:0004514">
    <property type="term" value="F:nicotinate-nucleotide diphosphorylase (carboxylating) activity"/>
    <property type="evidence" value="ECO:0007669"/>
    <property type="project" value="UniProtKB-EC"/>
</dbReference>
<name>A0A3B1BH37_9ZZZZ</name>
<evidence type="ECO:0000256" key="3">
    <source>
        <dbReference type="ARBA" id="ARBA00009400"/>
    </source>
</evidence>
<dbReference type="PANTHER" id="PTHR32179">
    <property type="entry name" value="NICOTINATE-NUCLEOTIDE PYROPHOSPHORYLASE [CARBOXYLATING]"/>
    <property type="match status" value="1"/>
</dbReference>
<dbReference type="AlphaFoldDB" id="A0A3B1BH37"/>
<dbReference type="GO" id="GO:0005737">
    <property type="term" value="C:cytoplasm"/>
    <property type="evidence" value="ECO:0007669"/>
    <property type="project" value="TreeGrafter"/>
</dbReference>
<dbReference type="InterPro" id="IPR036068">
    <property type="entry name" value="Nicotinate_pribotase-like_C"/>
</dbReference>
<evidence type="ECO:0000259" key="12">
    <source>
        <dbReference type="Pfam" id="PF01729"/>
    </source>
</evidence>
<gene>
    <name evidence="14" type="ORF">MNBD_GAMMA26-1341</name>
</gene>
<dbReference type="GO" id="GO:0009435">
    <property type="term" value="P:NAD+ biosynthetic process"/>
    <property type="evidence" value="ECO:0007669"/>
    <property type="project" value="UniProtKB-UniPathway"/>
</dbReference>
<dbReference type="FunFam" id="3.20.20.70:FF:000030">
    <property type="entry name" value="Nicotinate-nucleotide pyrophosphorylase, carboxylating"/>
    <property type="match status" value="1"/>
</dbReference>
<comment type="pathway">
    <text evidence="2">Cofactor biosynthesis; NAD(+) biosynthesis; nicotinate D-ribonucleotide from quinolinate: step 1/1.</text>
</comment>
<evidence type="ECO:0000256" key="8">
    <source>
        <dbReference type="ARBA" id="ARBA00022679"/>
    </source>
</evidence>
<dbReference type="InterPro" id="IPR002638">
    <property type="entry name" value="Quinolinate_PRibosylTrfase_C"/>
</dbReference>
<sequence>MLPAALVIQEQIKAALAEDVGSGDQTAALIPAAAVTSAQVVSREKAVLAGVAWFDEVFRQLNHEIQISWNAQDGDTILPDQVLCLLSGNARAVLTGERTALNYLQTLSGTATRSRQYADMVAGTGVRILDTRKTLPGLRLQQKYAVTCGGCFNHRIGLYDAILIKENHIMAAGSILAAVEQAQANAPGLEIEVEVEDLEELEQALSAGVQRVLLDNFALDLLREAVQIGKGRARLEASGGVNLTTIRAIAETGIDDISVGALTKDVEAVDFSMRFSEVIAPNQPEQCAPEPSFVDTEFFPP</sequence>